<organism evidence="7 8">
    <name type="scientific">Trypanosoma cruzi</name>
    <dbReference type="NCBI Taxonomy" id="5693"/>
    <lineage>
        <taxon>Eukaryota</taxon>
        <taxon>Discoba</taxon>
        <taxon>Euglenozoa</taxon>
        <taxon>Kinetoplastea</taxon>
        <taxon>Metakinetoplastina</taxon>
        <taxon>Trypanosomatida</taxon>
        <taxon>Trypanosomatidae</taxon>
        <taxon>Trypanosoma</taxon>
        <taxon>Schizotrypanum</taxon>
    </lineage>
</organism>
<evidence type="ECO:0000313" key="8">
    <source>
        <dbReference type="Proteomes" id="UP000583944"/>
    </source>
</evidence>
<evidence type="ECO:0000256" key="4">
    <source>
        <dbReference type="ARBA" id="ARBA00022840"/>
    </source>
</evidence>
<sequence>MENSGVWSAARANIFFFVLDSSSHEGALRKMERFLADGQKYCMNCNAWRRFRLSRFGCVFACSCTGVFMDFQKVFRDFVTAVALGERIVEFLPVISGRVATDHMKVAQVELDAINKCIHLQIMNTTPEDALHILKGLPLSLEQWTTTREGSFRFPIDVLDMLVHELRMLSGTKGNRLYVNGPSNRCREAALASRVPNPFHLSELLPARLLSALHQHQIDGICKALAFCGRALFADEMGVGKTLQAIGTVAALHAFPTLIVCPAALRHMWVEEVERWLAELIELEDIHVITSSSQFLSVNDAPKVVITSYHMASILATQMKSREWCCVVVDESHTLHTTLDASSDAHYTSLVCDLGKRSKYCLLLSGTPSLASPFDLFNQIDTLSDGLLGETRYEFALRYCRTEFSPHFKVCECVRNVELHSLLVATCMIRRLKSETLIDLPSKQRILFRVPEKAIHGQRKEMYFQKEYALSWESKRDEIMELVDFLLKKYPKVVLFAHHIKLLDCLMVHVGKLKVSWIRIDGSTPIYSRAASLSRFNQGDARVAIIGITACAVGIQLTAASCALFAELPPDATWMQQAEDRLHRPGQEKHVVFFYIVGANSFFDSERFARLCRSFQSVRRTTDGVPSSLTASYASHIEPFGGDITDTNLSVVKIASTSFNLAASTPLVFRISSNTGRIHVKQGGNYLLSLSLDEAQQHWPLTDDFSQELKKFILNVESLSLVERRQLRLSSVWLPSNFSWRREKRQRKTFVRYAQDRPVLGRVFFWKVQRHPYPSHPYAAHLGISGNGYVPLCLECEGIFPTLFSPSPGDVVCIEKDTDMFCSGRCRAAFYIKRSGSVARRSLREADKGICFHCQVDCEMLCSLLAAATTWKEREAILDRMHPQMRQHPTLFRRIVENPVAGNIWNADHILPVSQGGGEATMDNLQTLCVACHAEKTMCESKIRHKDAFKGSYRTTVDLSRHRLTVKGPRRVTAERLLFLKEQALYFALRLFFLCVSPFSLGFHRTTFPFFFSFFF</sequence>
<evidence type="ECO:0000256" key="3">
    <source>
        <dbReference type="ARBA" id="ARBA00022806"/>
    </source>
</evidence>
<dbReference type="InterPro" id="IPR049730">
    <property type="entry name" value="SNF2/RAD54-like_C"/>
</dbReference>
<dbReference type="PANTHER" id="PTHR45766:SF3">
    <property type="entry name" value="DNA ANNEALING HELICASE AND ENDONUCLEASE ZRANB3"/>
    <property type="match status" value="1"/>
</dbReference>
<dbReference type="Pfam" id="PF00176">
    <property type="entry name" value="SNF2-rel_dom"/>
    <property type="match status" value="1"/>
</dbReference>
<dbReference type="GO" id="GO:0003676">
    <property type="term" value="F:nucleic acid binding"/>
    <property type="evidence" value="ECO:0007669"/>
    <property type="project" value="InterPro"/>
</dbReference>
<keyword evidence="3" id="KW-0347">Helicase</keyword>
<dbReference type="SUPFAM" id="SSF52540">
    <property type="entry name" value="P-loop containing nucleoside triphosphate hydrolases"/>
    <property type="match status" value="2"/>
</dbReference>
<dbReference type="InterPro" id="IPR038718">
    <property type="entry name" value="SNF2-like_sf"/>
</dbReference>
<dbReference type="Pfam" id="PF01844">
    <property type="entry name" value="HNH"/>
    <property type="match status" value="1"/>
</dbReference>
<dbReference type="VEuPathDB" id="TriTrypDB:ECC02_002854"/>
<feature type="domain" description="Helicase ATP-binding" evidence="5">
    <location>
        <begin position="222"/>
        <end position="386"/>
    </location>
</feature>
<feature type="domain" description="Helicase C-terminal" evidence="6">
    <location>
        <begin position="478"/>
        <end position="633"/>
    </location>
</feature>
<dbReference type="Proteomes" id="UP000583944">
    <property type="component" value="Unassembled WGS sequence"/>
</dbReference>
<protein>
    <recommendedName>
        <fullName evidence="9">SNF2 DNA repair protein</fullName>
    </recommendedName>
</protein>
<dbReference type="CDD" id="cd00085">
    <property type="entry name" value="HNHc"/>
    <property type="match status" value="1"/>
</dbReference>
<dbReference type="Gene3D" id="3.40.50.10810">
    <property type="entry name" value="Tandem AAA-ATPase domain"/>
    <property type="match status" value="1"/>
</dbReference>
<dbReference type="PROSITE" id="PS51192">
    <property type="entry name" value="HELICASE_ATP_BIND_1"/>
    <property type="match status" value="1"/>
</dbReference>
<dbReference type="SMART" id="SM00490">
    <property type="entry name" value="HELICc"/>
    <property type="match status" value="1"/>
</dbReference>
<evidence type="ECO:0000259" key="5">
    <source>
        <dbReference type="PROSITE" id="PS51192"/>
    </source>
</evidence>
<dbReference type="GO" id="GO:0008270">
    <property type="term" value="F:zinc ion binding"/>
    <property type="evidence" value="ECO:0007669"/>
    <property type="project" value="InterPro"/>
</dbReference>
<evidence type="ECO:0008006" key="9">
    <source>
        <dbReference type="Google" id="ProtNLM"/>
    </source>
</evidence>
<keyword evidence="4" id="KW-0067">ATP-binding</keyword>
<dbReference type="CDD" id="cd18793">
    <property type="entry name" value="SF2_C_SNF"/>
    <property type="match status" value="1"/>
</dbReference>
<proteinExistence type="predicted"/>
<evidence type="ECO:0000259" key="6">
    <source>
        <dbReference type="PROSITE" id="PS51194"/>
    </source>
</evidence>
<dbReference type="CDD" id="cd18010">
    <property type="entry name" value="DEXHc_HARP_SMARCAL1"/>
    <property type="match status" value="1"/>
</dbReference>
<dbReference type="GO" id="GO:0031297">
    <property type="term" value="P:replication fork processing"/>
    <property type="evidence" value="ECO:0007669"/>
    <property type="project" value="TreeGrafter"/>
</dbReference>
<dbReference type="GO" id="GO:0004386">
    <property type="term" value="F:helicase activity"/>
    <property type="evidence" value="ECO:0007669"/>
    <property type="project" value="UniProtKB-KW"/>
</dbReference>
<dbReference type="EMBL" id="JABDHM010000015">
    <property type="protein sequence ID" value="KAF5223959.1"/>
    <property type="molecule type" value="Genomic_DNA"/>
</dbReference>
<dbReference type="InterPro" id="IPR003615">
    <property type="entry name" value="HNH_nuc"/>
</dbReference>
<dbReference type="InterPro" id="IPR014001">
    <property type="entry name" value="Helicase_ATP-bd"/>
</dbReference>
<gene>
    <name evidence="7" type="ORF">ECC02_002854</name>
</gene>
<evidence type="ECO:0000313" key="7">
    <source>
        <dbReference type="EMBL" id="KAF5223959.1"/>
    </source>
</evidence>
<dbReference type="AlphaFoldDB" id="A0A7J6YB88"/>
<dbReference type="InterPro" id="IPR027417">
    <property type="entry name" value="P-loop_NTPase"/>
</dbReference>
<keyword evidence="2" id="KW-0378">Hydrolase</keyword>
<dbReference type="InterPro" id="IPR001650">
    <property type="entry name" value="Helicase_C-like"/>
</dbReference>
<dbReference type="InterPro" id="IPR002711">
    <property type="entry name" value="HNH"/>
</dbReference>
<dbReference type="GO" id="GO:0043596">
    <property type="term" value="C:nuclear replication fork"/>
    <property type="evidence" value="ECO:0007669"/>
    <property type="project" value="TreeGrafter"/>
</dbReference>
<comment type="caution">
    <text evidence="7">The sequence shown here is derived from an EMBL/GenBank/DDBJ whole genome shotgun (WGS) entry which is preliminary data.</text>
</comment>
<dbReference type="Gene3D" id="1.10.30.50">
    <property type="match status" value="1"/>
</dbReference>
<dbReference type="Gene3D" id="3.40.50.300">
    <property type="entry name" value="P-loop containing nucleotide triphosphate hydrolases"/>
    <property type="match status" value="1"/>
</dbReference>
<reference evidence="7 8" key="1">
    <citation type="journal article" date="2019" name="Genome Biol. Evol.">
        <title>Nanopore Sequencing Significantly Improves Genome Assembly of the Protozoan Parasite Trypanosoma cruzi.</title>
        <authorList>
            <person name="Diaz-Viraque F."/>
            <person name="Pita S."/>
            <person name="Greif G."/>
            <person name="de Souza R.C.M."/>
            <person name="Iraola G."/>
            <person name="Robello C."/>
        </authorList>
    </citation>
    <scope>NUCLEOTIDE SEQUENCE [LARGE SCALE GENOMIC DNA]</scope>
    <source>
        <strain evidence="7 8">Berenice</strain>
    </source>
</reference>
<accession>A0A7J6YB88</accession>
<dbReference type="SMART" id="SM00487">
    <property type="entry name" value="DEXDc"/>
    <property type="match status" value="1"/>
</dbReference>
<name>A0A7J6YB88_TRYCR</name>
<dbReference type="PROSITE" id="PS51194">
    <property type="entry name" value="HELICASE_CTER"/>
    <property type="match status" value="1"/>
</dbReference>
<evidence type="ECO:0000256" key="1">
    <source>
        <dbReference type="ARBA" id="ARBA00022741"/>
    </source>
</evidence>
<keyword evidence="1" id="KW-0547">Nucleotide-binding</keyword>
<dbReference type="InterPro" id="IPR000330">
    <property type="entry name" value="SNF2_N"/>
</dbReference>
<dbReference type="GO" id="GO:0005524">
    <property type="term" value="F:ATP binding"/>
    <property type="evidence" value="ECO:0007669"/>
    <property type="project" value="UniProtKB-KW"/>
</dbReference>
<dbReference type="Pfam" id="PF00271">
    <property type="entry name" value="Helicase_C"/>
    <property type="match status" value="1"/>
</dbReference>
<evidence type="ECO:0000256" key="2">
    <source>
        <dbReference type="ARBA" id="ARBA00022801"/>
    </source>
</evidence>
<dbReference type="GO" id="GO:0004520">
    <property type="term" value="F:DNA endonuclease activity"/>
    <property type="evidence" value="ECO:0007669"/>
    <property type="project" value="TreeGrafter"/>
</dbReference>
<dbReference type="GO" id="GO:0016787">
    <property type="term" value="F:hydrolase activity"/>
    <property type="evidence" value="ECO:0007669"/>
    <property type="project" value="UniProtKB-KW"/>
</dbReference>
<dbReference type="PANTHER" id="PTHR45766">
    <property type="entry name" value="DNA ANNEALING HELICASE AND ENDONUCLEASE ZRANB3 FAMILY MEMBER"/>
    <property type="match status" value="1"/>
</dbReference>
<dbReference type="GO" id="GO:0006281">
    <property type="term" value="P:DNA repair"/>
    <property type="evidence" value="ECO:0007669"/>
    <property type="project" value="TreeGrafter"/>
</dbReference>
<dbReference type="VEuPathDB" id="TriTrypDB:BCY84_12929"/>